<dbReference type="AlphaFoldDB" id="A0A1K1M9I1"/>
<protein>
    <submittedName>
        <fullName evidence="1">Uncharacterized protein</fullName>
    </submittedName>
</protein>
<accession>A0A1K1M9I1</accession>
<reference evidence="1 2" key="1">
    <citation type="submission" date="2016-11" db="EMBL/GenBank/DDBJ databases">
        <authorList>
            <person name="Jaros S."/>
            <person name="Januszkiewicz K."/>
            <person name="Wedrychowicz H."/>
        </authorList>
    </citation>
    <scope>NUCLEOTIDE SEQUENCE [LARGE SCALE GENOMIC DNA]</scope>
    <source>
        <strain evidence="1 2">CGMCC 1.12145</strain>
    </source>
</reference>
<dbReference type="EMBL" id="FPJE01000002">
    <property type="protein sequence ID" value="SFW19826.1"/>
    <property type="molecule type" value="Genomic_DNA"/>
</dbReference>
<dbReference type="Proteomes" id="UP000182248">
    <property type="component" value="Unassembled WGS sequence"/>
</dbReference>
<evidence type="ECO:0000313" key="1">
    <source>
        <dbReference type="EMBL" id="SFW19826.1"/>
    </source>
</evidence>
<gene>
    <name evidence="1" type="ORF">SAMN02927921_00499</name>
</gene>
<sequence length="73" mass="8633">MIKSKFGSLSYTGIFKKKLQTFIYFTTYEGKRNMRIDMLENLIHSRFESNQVNSPKKIEPVINLLVFTVLKEK</sequence>
<proteinExistence type="predicted"/>
<evidence type="ECO:0000313" key="2">
    <source>
        <dbReference type="Proteomes" id="UP000182248"/>
    </source>
</evidence>
<keyword evidence="2" id="KW-1185">Reference proteome</keyword>
<name>A0A1K1M9I1_9FLAO</name>
<organism evidence="1 2">
    <name type="scientific">Sinomicrobium oceani</name>
    <dbReference type="NCBI Taxonomy" id="1150368"/>
    <lineage>
        <taxon>Bacteria</taxon>
        <taxon>Pseudomonadati</taxon>
        <taxon>Bacteroidota</taxon>
        <taxon>Flavobacteriia</taxon>
        <taxon>Flavobacteriales</taxon>
        <taxon>Flavobacteriaceae</taxon>
        <taxon>Sinomicrobium</taxon>
    </lineage>
</organism>
<dbReference type="STRING" id="1150368.SAMN02927921_00499"/>